<evidence type="ECO:0000313" key="11">
    <source>
        <dbReference type="Proteomes" id="UP000018144"/>
    </source>
</evidence>
<dbReference type="GO" id="GO:0000398">
    <property type="term" value="P:mRNA splicing, via spliceosome"/>
    <property type="evidence" value="ECO:0007669"/>
    <property type="project" value="TreeGrafter"/>
</dbReference>
<feature type="region of interest" description="Disordered" evidence="6">
    <location>
        <begin position="333"/>
        <end position="376"/>
    </location>
</feature>
<dbReference type="InterPro" id="IPR013087">
    <property type="entry name" value="Znf_C2H2_type"/>
</dbReference>
<keyword evidence="4" id="KW-0863">Zinc-finger</keyword>
<dbReference type="Gene3D" id="3.30.70.330">
    <property type="match status" value="1"/>
</dbReference>
<evidence type="ECO:0000259" key="8">
    <source>
        <dbReference type="PROSITE" id="PS50157"/>
    </source>
</evidence>
<dbReference type="SUPFAM" id="SSF54928">
    <property type="entry name" value="RNA-binding domain, RBD"/>
    <property type="match status" value="1"/>
</dbReference>
<dbReference type="STRING" id="1076935.U4LGR2"/>
<proteinExistence type="predicted"/>
<evidence type="ECO:0000256" key="2">
    <source>
        <dbReference type="ARBA" id="ARBA00022884"/>
    </source>
</evidence>
<protein>
    <submittedName>
        <fullName evidence="10">Similar to RNA-binding protein 5 acc. no. Q1RMU5</fullName>
    </submittedName>
</protein>
<dbReference type="Pfam" id="PF23217">
    <property type="entry name" value="DUF7066"/>
    <property type="match status" value="1"/>
</dbReference>
<dbReference type="AlphaFoldDB" id="U4LGR2"/>
<evidence type="ECO:0000259" key="9">
    <source>
        <dbReference type="PROSITE" id="PS50174"/>
    </source>
</evidence>
<dbReference type="EMBL" id="HF935561">
    <property type="protein sequence ID" value="CCX31279.1"/>
    <property type="molecule type" value="Genomic_DNA"/>
</dbReference>
<dbReference type="Proteomes" id="UP000018144">
    <property type="component" value="Unassembled WGS sequence"/>
</dbReference>
<evidence type="ECO:0000256" key="3">
    <source>
        <dbReference type="ARBA" id="ARBA00023242"/>
    </source>
</evidence>
<feature type="compositionally biased region" description="Basic and acidic residues" evidence="6">
    <location>
        <begin position="74"/>
        <end position="99"/>
    </location>
</feature>
<dbReference type="InterPro" id="IPR000467">
    <property type="entry name" value="G_patch_dom"/>
</dbReference>
<sequence length="607" mass="67757">MAYHTNRSSHAANTYDEYRDYDHDYDRSYDRDGYEAYDRPRQNEADPRAGRGHYNNYHRSTARSRSPRGAYSSDRSRGNYYDRDAPQDRSRSRTPPERERFVTRDIMRELAEELRLTGIEKVTLIRDRKTGNADVTRRVKNGNVGCVCSSTTPAVKNVSVARPRDQVTLTGTLTHPTPTYFTNDGQRDMATSTPSQFLLFRNLEAGVNEDILSKGVYKLSSVSSPAGAAESSIRRVLLVRDRRTNESWRFGFAEFSTPQEAQKALKVYEGLEKFTISSKPVSVSYIHPGVFVPVYNASDEAERFTFLPLMPVGGGMRLAYWDEEAYVSELVLNTSPEPSSGGEADKDKPKDEKKSKKRKAEPIASEKAKKPAVPAPHLQFWQNRHSELHGVKPKPIIQPEEANSENSAPEVVAASMPTLPVQSTDDSSRTESFADMNKLACLLCSRQFKTAEKLHQHERVSPLHAENLKKPELVETARKKLPKKNDEYRDRAKERREAFGPGTAPAPSQKKKQREKSPVKEVTEPVASKGAALLGKMGWSAGQGLGATGEGRTEHVVAEMYTAGVGLGMKGAKVGDVEEVAKAGSGGYGDFVRRTKERAKERYEEMG</sequence>
<feature type="region of interest" description="Disordered" evidence="6">
    <location>
        <begin position="471"/>
        <end position="525"/>
    </location>
</feature>
<dbReference type="SMART" id="SM00443">
    <property type="entry name" value="G_patch"/>
    <property type="match status" value="1"/>
</dbReference>
<feature type="compositionally biased region" description="Basic and acidic residues" evidence="6">
    <location>
        <begin position="471"/>
        <end position="498"/>
    </location>
</feature>
<dbReference type="eggNOG" id="KOG0154">
    <property type="taxonomic scope" value="Eukaryota"/>
</dbReference>
<feature type="region of interest" description="Disordered" evidence="6">
    <location>
        <begin position="26"/>
        <end position="99"/>
    </location>
</feature>
<dbReference type="OrthoDB" id="29221at2759"/>
<dbReference type="PROSITE" id="PS50157">
    <property type="entry name" value="ZINC_FINGER_C2H2_2"/>
    <property type="match status" value="1"/>
</dbReference>
<feature type="compositionally biased region" description="Basic and acidic residues" evidence="6">
    <location>
        <begin position="343"/>
        <end position="369"/>
    </location>
</feature>
<feature type="domain" description="RRM" evidence="7">
    <location>
        <begin position="196"/>
        <end position="288"/>
    </location>
</feature>
<keyword evidence="4" id="KW-0862">Zinc</keyword>
<keyword evidence="2 5" id="KW-0694">RNA-binding</keyword>
<evidence type="ECO:0000259" key="7">
    <source>
        <dbReference type="PROSITE" id="PS50102"/>
    </source>
</evidence>
<keyword evidence="11" id="KW-1185">Reference proteome</keyword>
<reference evidence="10 11" key="1">
    <citation type="journal article" date="2013" name="PLoS Genet.">
        <title>The genome and development-dependent transcriptomes of Pyronema confluens: a window into fungal evolution.</title>
        <authorList>
            <person name="Traeger S."/>
            <person name="Altegoer F."/>
            <person name="Freitag M."/>
            <person name="Gabaldon T."/>
            <person name="Kempken F."/>
            <person name="Kumar A."/>
            <person name="Marcet-Houben M."/>
            <person name="Poggeler S."/>
            <person name="Stajich J.E."/>
            <person name="Nowrousian M."/>
        </authorList>
    </citation>
    <scope>NUCLEOTIDE SEQUENCE [LARGE SCALE GENOMIC DNA]</scope>
    <source>
        <strain evidence="11">CBS 100304</strain>
        <tissue evidence="10">Vegetative mycelium</tissue>
    </source>
</reference>
<dbReference type="GO" id="GO:0003723">
    <property type="term" value="F:RNA binding"/>
    <property type="evidence" value="ECO:0007669"/>
    <property type="project" value="UniProtKB-UniRule"/>
</dbReference>
<evidence type="ECO:0000256" key="5">
    <source>
        <dbReference type="PROSITE-ProRule" id="PRU00176"/>
    </source>
</evidence>
<dbReference type="PANTHER" id="PTHR13948:SF3">
    <property type="entry name" value="FI21118P1"/>
    <property type="match status" value="1"/>
</dbReference>
<keyword evidence="3" id="KW-0539">Nucleus</keyword>
<organism evidence="10 11">
    <name type="scientific">Pyronema omphalodes (strain CBS 100304)</name>
    <name type="common">Pyronema confluens</name>
    <dbReference type="NCBI Taxonomy" id="1076935"/>
    <lineage>
        <taxon>Eukaryota</taxon>
        <taxon>Fungi</taxon>
        <taxon>Dikarya</taxon>
        <taxon>Ascomycota</taxon>
        <taxon>Pezizomycotina</taxon>
        <taxon>Pezizomycetes</taxon>
        <taxon>Pezizales</taxon>
        <taxon>Pyronemataceae</taxon>
        <taxon>Pyronema</taxon>
    </lineage>
</organism>
<feature type="domain" description="G-patch" evidence="9">
    <location>
        <begin position="526"/>
        <end position="572"/>
    </location>
</feature>
<dbReference type="PANTHER" id="PTHR13948">
    <property type="entry name" value="RNA-BINDING PROTEIN"/>
    <property type="match status" value="1"/>
</dbReference>
<accession>U4LGR2</accession>
<dbReference type="PROSITE" id="PS50174">
    <property type="entry name" value="G_PATCH"/>
    <property type="match status" value="1"/>
</dbReference>
<evidence type="ECO:0000256" key="6">
    <source>
        <dbReference type="SAM" id="MobiDB-lite"/>
    </source>
</evidence>
<evidence type="ECO:0000313" key="10">
    <source>
        <dbReference type="EMBL" id="CCX31279.1"/>
    </source>
</evidence>
<evidence type="ECO:0000256" key="1">
    <source>
        <dbReference type="ARBA" id="ARBA00004123"/>
    </source>
</evidence>
<dbReference type="Pfam" id="PF01585">
    <property type="entry name" value="G-patch"/>
    <property type="match status" value="1"/>
</dbReference>
<dbReference type="InterPro" id="IPR000504">
    <property type="entry name" value="RRM_dom"/>
</dbReference>
<dbReference type="InterPro" id="IPR055494">
    <property type="entry name" value="DUF7066"/>
</dbReference>
<comment type="subcellular location">
    <subcellularLocation>
        <location evidence="1">Nucleus</location>
    </subcellularLocation>
</comment>
<keyword evidence="4" id="KW-0479">Metal-binding</keyword>
<gene>
    <name evidence="10" type="ORF">PCON_10410</name>
</gene>
<dbReference type="OMA" id="AHPYSFQ"/>
<dbReference type="GO" id="GO:0008270">
    <property type="term" value="F:zinc ion binding"/>
    <property type="evidence" value="ECO:0007669"/>
    <property type="project" value="UniProtKB-KW"/>
</dbReference>
<dbReference type="PROSITE" id="PS50102">
    <property type="entry name" value="RRM"/>
    <property type="match status" value="1"/>
</dbReference>
<name>U4LGR2_PYROM</name>
<feature type="domain" description="C2H2-type" evidence="8">
    <location>
        <begin position="439"/>
        <end position="469"/>
    </location>
</feature>
<dbReference type="InterPro" id="IPR035979">
    <property type="entry name" value="RBD_domain_sf"/>
</dbReference>
<feature type="compositionally biased region" description="Basic and acidic residues" evidence="6">
    <location>
        <begin position="26"/>
        <end position="49"/>
    </location>
</feature>
<dbReference type="InterPro" id="IPR012677">
    <property type="entry name" value="Nucleotide-bd_a/b_plait_sf"/>
</dbReference>
<evidence type="ECO:0000256" key="4">
    <source>
        <dbReference type="PROSITE-ProRule" id="PRU00042"/>
    </source>
</evidence>
<dbReference type="GO" id="GO:0005634">
    <property type="term" value="C:nucleus"/>
    <property type="evidence" value="ECO:0007669"/>
    <property type="project" value="UniProtKB-SubCell"/>
</dbReference>